<proteinExistence type="predicted"/>
<name>A0A6J5RR21_9CAUD</name>
<feature type="domain" description="SWIM-type" evidence="1">
    <location>
        <begin position="28"/>
        <end position="67"/>
    </location>
</feature>
<reference evidence="2" key="1">
    <citation type="submission" date="2020-05" db="EMBL/GenBank/DDBJ databases">
        <authorList>
            <person name="Chiriac C."/>
            <person name="Salcher M."/>
            <person name="Ghai R."/>
            <person name="Kavagutti S V."/>
        </authorList>
    </citation>
    <scope>NUCLEOTIDE SEQUENCE</scope>
</reference>
<organism evidence="2">
    <name type="scientific">uncultured Caudovirales phage</name>
    <dbReference type="NCBI Taxonomy" id="2100421"/>
    <lineage>
        <taxon>Viruses</taxon>
        <taxon>Duplodnaviria</taxon>
        <taxon>Heunggongvirae</taxon>
        <taxon>Uroviricota</taxon>
        <taxon>Caudoviricetes</taxon>
        <taxon>Peduoviridae</taxon>
        <taxon>Maltschvirus</taxon>
        <taxon>Maltschvirus maltsch</taxon>
    </lineage>
</organism>
<dbReference type="PROSITE" id="PS50966">
    <property type="entry name" value="ZF_SWIM"/>
    <property type="match status" value="1"/>
</dbReference>
<sequence length="89" mass="10360">MWLGDNVVCHVWSFLDDSKDIPYSIFRFGKSKKERGTGYKWECSCPSFKFRGGKTCKHLITMRQEVKDKTILSDKRYVISDFGMIVLGL</sequence>
<dbReference type="InterPro" id="IPR007527">
    <property type="entry name" value="Znf_SWIM"/>
</dbReference>
<evidence type="ECO:0000313" key="2">
    <source>
        <dbReference type="EMBL" id="CAB4196737.1"/>
    </source>
</evidence>
<evidence type="ECO:0000259" key="1">
    <source>
        <dbReference type="PROSITE" id="PS50966"/>
    </source>
</evidence>
<accession>A0A6J5RR21</accession>
<dbReference type="GO" id="GO:0008270">
    <property type="term" value="F:zinc ion binding"/>
    <property type="evidence" value="ECO:0007669"/>
    <property type="project" value="InterPro"/>
</dbReference>
<protein>
    <submittedName>
        <fullName evidence="2">Zinc finger, SWIM-type</fullName>
    </submittedName>
</protein>
<dbReference type="EMBL" id="LR797252">
    <property type="protein sequence ID" value="CAB4196737.1"/>
    <property type="molecule type" value="Genomic_DNA"/>
</dbReference>
<dbReference type="Pfam" id="PF04434">
    <property type="entry name" value="SWIM"/>
    <property type="match status" value="1"/>
</dbReference>
<gene>
    <name evidence="2" type="ORF">UFOVP1290_257</name>
</gene>